<organism evidence="2 3">
    <name type="scientific">Sphingomonas quercus</name>
    <dbReference type="NCBI Taxonomy" id="2842451"/>
    <lineage>
        <taxon>Bacteria</taxon>
        <taxon>Pseudomonadati</taxon>
        <taxon>Pseudomonadota</taxon>
        <taxon>Alphaproteobacteria</taxon>
        <taxon>Sphingomonadales</taxon>
        <taxon>Sphingomonadaceae</taxon>
        <taxon>Sphingomonas</taxon>
    </lineage>
</organism>
<dbReference type="RefSeq" id="WP_216318473.1">
    <property type="nucleotide sequence ID" value="NZ_JAHKRT010000001.1"/>
</dbReference>
<comment type="caution">
    <text evidence="2">The sequence shown here is derived from an EMBL/GenBank/DDBJ whole genome shotgun (WGS) entry which is preliminary data.</text>
</comment>
<evidence type="ECO:0000256" key="1">
    <source>
        <dbReference type="SAM" id="Phobius"/>
    </source>
</evidence>
<accession>A0ABS6BFM9</accession>
<name>A0ABS6BFM9_9SPHN</name>
<feature type="transmembrane region" description="Helical" evidence="1">
    <location>
        <begin position="44"/>
        <end position="67"/>
    </location>
</feature>
<dbReference type="EMBL" id="JAHKRT010000001">
    <property type="protein sequence ID" value="MBU3076387.1"/>
    <property type="molecule type" value="Genomic_DNA"/>
</dbReference>
<dbReference type="Pfam" id="PF07332">
    <property type="entry name" value="Phage_holin_3_6"/>
    <property type="match status" value="1"/>
</dbReference>
<dbReference type="InterPro" id="IPR009937">
    <property type="entry name" value="Phage_holin_3_6"/>
</dbReference>
<dbReference type="Proteomes" id="UP000776276">
    <property type="component" value="Unassembled WGS sequence"/>
</dbReference>
<protein>
    <submittedName>
        <fullName evidence="2">Phage holin family protein</fullName>
    </submittedName>
</protein>
<sequence length="113" mass="11833">MRPSLGDLAHQLVEDGRTAVEAEINVWKAIAAWRLSGLKLGLPLLLVALFVLQALVTALFIGVVIALAPLVGAGLAVLIMGIAGLVLIGLLVWIGTRQLRTLFAPLPPEDPAA</sequence>
<evidence type="ECO:0000313" key="3">
    <source>
        <dbReference type="Proteomes" id="UP000776276"/>
    </source>
</evidence>
<evidence type="ECO:0000313" key="2">
    <source>
        <dbReference type="EMBL" id="MBU3076387.1"/>
    </source>
</evidence>
<proteinExistence type="predicted"/>
<gene>
    <name evidence="2" type="ORF">KOF26_00795</name>
</gene>
<keyword evidence="3" id="KW-1185">Reference proteome</keyword>
<keyword evidence="1" id="KW-1133">Transmembrane helix</keyword>
<keyword evidence="1" id="KW-0472">Membrane</keyword>
<reference evidence="2 3" key="1">
    <citation type="submission" date="2021-06" db="EMBL/GenBank/DDBJ databases">
        <title>Sphingomonas sp. XMGL2, whole genome shotgun sequencing project.</title>
        <authorList>
            <person name="Zhao G."/>
            <person name="Shen L."/>
        </authorList>
    </citation>
    <scope>NUCLEOTIDE SEQUENCE [LARGE SCALE GENOMIC DNA]</scope>
    <source>
        <strain evidence="2 3">XMGL2</strain>
    </source>
</reference>
<keyword evidence="1" id="KW-0812">Transmembrane</keyword>
<feature type="transmembrane region" description="Helical" evidence="1">
    <location>
        <begin position="73"/>
        <end position="94"/>
    </location>
</feature>